<organism evidence="1 2">
    <name type="scientific">Halalkalibaculum roseum</name>
    <dbReference type="NCBI Taxonomy" id="2709311"/>
    <lineage>
        <taxon>Bacteria</taxon>
        <taxon>Pseudomonadati</taxon>
        <taxon>Balneolota</taxon>
        <taxon>Balneolia</taxon>
        <taxon>Balneolales</taxon>
        <taxon>Balneolaceae</taxon>
        <taxon>Halalkalibaculum</taxon>
    </lineage>
</organism>
<dbReference type="Proteomes" id="UP000473278">
    <property type="component" value="Unassembled WGS sequence"/>
</dbReference>
<protein>
    <recommendedName>
        <fullName evidence="3">Cupin domain-containing protein</fullName>
    </recommendedName>
</protein>
<comment type="caution">
    <text evidence="1">The sequence shown here is derived from an EMBL/GenBank/DDBJ whole genome shotgun (WGS) entry which is preliminary data.</text>
</comment>
<sequence length="150" mass="16687">MKNYFPFFLILLILVGCNQQSETMNQDVATTDTTAEEVSEQRTLPDYDPAMDLTIMDVEGIEVLGDTLGVKMYIGTLQPGDSVGWHFHPDHTVYVIEGGTMEVYFKGMEKQTMELTSGVGFISPSLSDAAVNTGNTTIKLLTHDIYRPRE</sequence>
<keyword evidence="2" id="KW-1185">Reference proteome</keyword>
<dbReference type="PROSITE" id="PS51257">
    <property type="entry name" value="PROKAR_LIPOPROTEIN"/>
    <property type="match status" value="1"/>
</dbReference>
<proteinExistence type="predicted"/>
<dbReference type="Gene3D" id="2.60.120.10">
    <property type="entry name" value="Jelly Rolls"/>
    <property type="match status" value="1"/>
</dbReference>
<dbReference type="InterPro" id="IPR011051">
    <property type="entry name" value="RmlC_Cupin_sf"/>
</dbReference>
<evidence type="ECO:0000313" key="1">
    <source>
        <dbReference type="EMBL" id="NGP75085.1"/>
    </source>
</evidence>
<reference evidence="1 2" key="1">
    <citation type="submission" date="2020-02" db="EMBL/GenBank/DDBJ databases">
        <title>Balneolaceae bacterium YR4-1, complete genome.</title>
        <authorList>
            <person name="Li Y."/>
            <person name="Wu S."/>
        </authorList>
    </citation>
    <scope>NUCLEOTIDE SEQUENCE [LARGE SCALE GENOMIC DNA]</scope>
    <source>
        <strain evidence="1 2">YR4-1</strain>
    </source>
</reference>
<accession>A0A6M1SYZ9</accession>
<evidence type="ECO:0000313" key="2">
    <source>
        <dbReference type="Proteomes" id="UP000473278"/>
    </source>
</evidence>
<dbReference type="AlphaFoldDB" id="A0A6M1SYZ9"/>
<dbReference type="SUPFAM" id="SSF51182">
    <property type="entry name" value="RmlC-like cupins"/>
    <property type="match status" value="1"/>
</dbReference>
<dbReference type="InterPro" id="IPR014710">
    <property type="entry name" value="RmlC-like_jellyroll"/>
</dbReference>
<gene>
    <name evidence="1" type="ORF">G3570_00455</name>
</gene>
<dbReference type="RefSeq" id="WP_165138080.1">
    <property type="nucleotide sequence ID" value="NZ_JAALLT010000001.1"/>
</dbReference>
<dbReference type="EMBL" id="JAALLT010000001">
    <property type="protein sequence ID" value="NGP75085.1"/>
    <property type="molecule type" value="Genomic_DNA"/>
</dbReference>
<evidence type="ECO:0008006" key="3">
    <source>
        <dbReference type="Google" id="ProtNLM"/>
    </source>
</evidence>
<name>A0A6M1SYZ9_9BACT</name>